<reference evidence="3" key="1">
    <citation type="journal article" date="2019" name="IScience">
        <title>Narwhal Genome Reveals Long-Term Low Genetic Diversity despite Current Large Abundance Size.</title>
        <authorList>
            <person name="Westbury M.V."/>
            <person name="Petersen B."/>
            <person name="Garde E."/>
            <person name="Heide-Jorgensen M.P."/>
            <person name="Lorenzen E.D."/>
        </authorList>
    </citation>
    <scope>NUCLEOTIDE SEQUENCE [LARGE SCALE GENOMIC DNA]</scope>
</reference>
<evidence type="ECO:0000313" key="2">
    <source>
        <dbReference type="EMBL" id="TKC52355.1"/>
    </source>
</evidence>
<proteinExistence type="predicted"/>
<dbReference type="PANTHER" id="PTHR37880">
    <property type="entry name" value="COILED-COIL DOMAIN-CONTAINING PROTEIN 54"/>
    <property type="match status" value="1"/>
</dbReference>
<keyword evidence="1" id="KW-0175">Coiled coil</keyword>
<evidence type="ECO:0000313" key="3">
    <source>
        <dbReference type="Proteomes" id="UP000308365"/>
    </source>
</evidence>
<name>A0A4U1FQ42_MONMO</name>
<dbReference type="PANTHER" id="PTHR37880:SF1">
    <property type="entry name" value="COILED-COIL DOMAIN-CONTAINING PROTEIN 54"/>
    <property type="match status" value="1"/>
</dbReference>
<accession>A0A4U1FQ42</accession>
<dbReference type="Proteomes" id="UP000308365">
    <property type="component" value="Unassembled WGS sequence"/>
</dbReference>
<organism evidence="2 3">
    <name type="scientific">Monodon monoceros</name>
    <name type="common">Narwhal</name>
    <name type="synonym">Ceratodon monodon</name>
    <dbReference type="NCBI Taxonomy" id="40151"/>
    <lineage>
        <taxon>Eukaryota</taxon>
        <taxon>Metazoa</taxon>
        <taxon>Chordata</taxon>
        <taxon>Craniata</taxon>
        <taxon>Vertebrata</taxon>
        <taxon>Euteleostomi</taxon>
        <taxon>Mammalia</taxon>
        <taxon>Eutheria</taxon>
        <taxon>Laurasiatheria</taxon>
        <taxon>Artiodactyla</taxon>
        <taxon>Whippomorpha</taxon>
        <taxon>Cetacea</taxon>
        <taxon>Odontoceti</taxon>
        <taxon>Monodontidae</taxon>
        <taxon>Monodon</taxon>
    </lineage>
</organism>
<dbReference type="InterPro" id="IPR037758">
    <property type="entry name" value="CCDC54"/>
</dbReference>
<evidence type="ECO:0008006" key="4">
    <source>
        <dbReference type="Google" id="ProtNLM"/>
    </source>
</evidence>
<sequence length="289" mass="33017">MRDSMQLPIISQSSPVGPPCKKLIIEGYPTMISYDCDQDDINADEEMNVIVMLRDIKTAQIEILRQLADIVGPVPKIQERTDFYQKQMEVLETRMNVSEDKQCTITKDIFSLKENIDALKKKVTELENQNSCSNTLEISAEPEKVPSYPKPTDHLEEKTISPQIKALKKNFNTWIKLTFVRGGKWRFFLSATKLEKFIQWLLCRPAIPPEEPLVITQRYCPLTGPIVSLTTICLSVFNYIYCLFGSCSRGVLLPVVEEVTRLQSNFLLCLVQNKCNLAIPSIHTSLWLL</sequence>
<dbReference type="EMBL" id="RWIC01000031">
    <property type="protein sequence ID" value="TKC52355.1"/>
    <property type="molecule type" value="Genomic_DNA"/>
</dbReference>
<feature type="coiled-coil region" evidence="1">
    <location>
        <begin position="109"/>
        <end position="136"/>
    </location>
</feature>
<dbReference type="AlphaFoldDB" id="A0A4U1FQ42"/>
<comment type="caution">
    <text evidence="2">The sequence shown here is derived from an EMBL/GenBank/DDBJ whole genome shotgun (WGS) entry which is preliminary data.</text>
</comment>
<evidence type="ECO:0000256" key="1">
    <source>
        <dbReference type="SAM" id="Coils"/>
    </source>
</evidence>
<gene>
    <name evidence="2" type="ORF">EI555_018713</name>
</gene>
<protein>
    <recommendedName>
        <fullName evidence="4">Coiled-coil domain-containing protein 54</fullName>
    </recommendedName>
</protein>